<dbReference type="GO" id="GO:0000150">
    <property type="term" value="F:DNA strand exchange activity"/>
    <property type="evidence" value="ECO:0007669"/>
    <property type="project" value="InterPro"/>
</dbReference>
<dbReference type="Gene3D" id="3.90.1750.20">
    <property type="entry name" value="Putative Large Serine Recombinase, Chain B, Domain 2"/>
    <property type="match status" value="1"/>
</dbReference>
<dbReference type="SUPFAM" id="SSF53041">
    <property type="entry name" value="Resolvase-like"/>
    <property type="match status" value="1"/>
</dbReference>
<sequence>MNRVRCAIYTRKSSDEGLDQAFNSLDAQREACAAYVLSQAGEGWNALPDIYDDGGLSGGTLERPALQRLLADIAAGKVDIIVVYKVDRLTRSLLDFSKLVEIFDKAGVSFVSITQSFNTTTSMGRLTLNMLLSFAQFEREVTAERIRDKIAASKAKGMWMGGLPPLGYKPDGRTLEVVPEHAEIVRDIYQRYLDTGNVRLLVDRLSAERIHTPVRKMTNGRTFGGVPFSRGQIYAILKNPIYIGEIPHRDQRYKGLHKPIIDRQIWDATQTLLAGHVPGSRRRSNTASGSLLTGLIVDDSGEKLIAAHACKAFPNGGDNGKVRYRYYVSQSAHHGTSEGKGLRIPAREIETATIEALAAAFDDPIALMARAGIPLELPGMDRIFSTASATAATIRQRDPKTLRAIIASIVVHPADVRIELFTAAVARHLSVSAPPDADTLVTLTCPVRMTRTGHRLRLVQNDGRSVAAAPPDASMIKLLVKAHKWWAQLQRGEITVRELAEAEGVVKSYVTRVVRLAFLAPAIVDDVLAGRQVATIDAKRLAFTADLPTNWIEQRVHFRSDSRV</sequence>
<dbReference type="InterPro" id="IPR036162">
    <property type="entry name" value="Resolvase-like_N_sf"/>
</dbReference>
<dbReference type="KEGG" id="sari:H5J25_01795"/>
<feature type="domain" description="Resolvase/invertase-type recombinase catalytic" evidence="1">
    <location>
        <begin position="5"/>
        <end position="157"/>
    </location>
</feature>
<accession>A0A974NVB6</accession>
<dbReference type="CDD" id="cd03768">
    <property type="entry name" value="SR_ResInv"/>
    <property type="match status" value="1"/>
</dbReference>
<proteinExistence type="predicted"/>
<keyword evidence="4" id="KW-1185">Reference proteome</keyword>
<dbReference type="AlphaFoldDB" id="A0A974NVB6"/>
<dbReference type="PANTHER" id="PTHR30461">
    <property type="entry name" value="DNA-INVERTASE FROM LAMBDOID PROPHAGE"/>
    <property type="match status" value="1"/>
</dbReference>
<dbReference type="RefSeq" id="WP_202094122.1">
    <property type="nucleotide sequence ID" value="NZ_CP061035.1"/>
</dbReference>
<dbReference type="PROSITE" id="PS51737">
    <property type="entry name" value="RECOMBINASE_DNA_BIND"/>
    <property type="match status" value="1"/>
</dbReference>
<organism evidence="3 4">
    <name type="scientific">Sphingomonas aliaeris</name>
    <dbReference type="NCBI Taxonomy" id="2759526"/>
    <lineage>
        <taxon>Bacteria</taxon>
        <taxon>Pseudomonadati</taxon>
        <taxon>Pseudomonadota</taxon>
        <taxon>Alphaproteobacteria</taxon>
        <taxon>Sphingomonadales</taxon>
        <taxon>Sphingomonadaceae</taxon>
        <taxon>Sphingomonas</taxon>
    </lineage>
</organism>
<dbReference type="Pfam" id="PF07508">
    <property type="entry name" value="Recombinase"/>
    <property type="match status" value="1"/>
</dbReference>
<dbReference type="Pfam" id="PF00239">
    <property type="entry name" value="Resolvase"/>
    <property type="match status" value="1"/>
</dbReference>
<dbReference type="SUPFAM" id="SSF109709">
    <property type="entry name" value="KorB DNA-binding domain-like"/>
    <property type="match status" value="1"/>
</dbReference>
<dbReference type="PANTHER" id="PTHR30461:SF23">
    <property type="entry name" value="DNA RECOMBINASE-RELATED"/>
    <property type="match status" value="1"/>
</dbReference>
<reference evidence="4" key="1">
    <citation type="submission" date="2020-09" db="EMBL/GenBank/DDBJ databases">
        <title>Sphingomonas sp., a new species isolated from pork steak.</title>
        <authorList>
            <person name="Heidler von Heilborn D."/>
        </authorList>
    </citation>
    <scope>NUCLEOTIDE SEQUENCE [LARGE SCALE GENOMIC DNA]</scope>
</reference>
<evidence type="ECO:0000313" key="3">
    <source>
        <dbReference type="EMBL" id="QQV77565.1"/>
    </source>
</evidence>
<evidence type="ECO:0000259" key="1">
    <source>
        <dbReference type="PROSITE" id="PS51736"/>
    </source>
</evidence>
<evidence type="ECO:0000259" key="2">
    <source>
        <dbReference type="PROSITE" id="PS51737"/>
    </source>
</evidence>
<feature type="domain" description="Recombinase" evidence="2">
    <location>
        <begin position="165"/>
        <end position="279"/>
    </location>
</feature>
<dbReference type="SMART" id="SM00857">
    <property type="entry name" value="Resolvase"/>
    <property type="match status" value="1"/>
</dbReference>
<dbReference type="InterPro" id="IPR038109">
    <property type="entry name" value="DNA_bind_recomb_sf"/>
</dbReference>
<dbReference type="GO" id="GO:0003677">
    <property type="term" value="F:DNA binding"/>
    <property type="evidence" value="ECO:0007669"/>
    <property type="project" value="InterPro"/>
</dbReference>
<gene>
    <name evidence="3" type="ORF">H5J25_01795</name>
</gene>
<dbReference type="Gene3D" id="3.40.50.1390">
    <property type="entry name" value="Resolvase, N-terminal catalytic domain"/>
    <property type="match status" value="1"/>
</dbReference>
<evidence type="ECO:0000313" key="4">
    <source>
        <dbReference type="Proteomes" id="UP000595894"/>
    </source>
</evidence>
<dbReference type="InterPro" id="IPR006119">
    <property type="entry name" value="Resolv_N"/>
</dbReference>
<dbReference type="EMBL" id="CP061035">
    <property type="protein sequence ID" value="QQV77565.1"/>
    <property type="molecule type" value="Genomic_DNA"/>
</dbReference>
<name>A0A974NVB6_9SPHN</name>
<dbReference type="InterPro" id="IPR050639">
    <property type="entry name" value="SSR_resolvase"/>
</dbReference>
<protein>
    <submittedName>
        <fullName evidence="3">Recombinase family protein</fullName>
    </submittedName>
</protein>
<dbReference type="PROSITE" id="PS51736">
    <property type="entry name" value="RECOMBINASES_3"/>
    <property type="match status" value="1"/>
</dbReference>
<dbReference type="Proteomes" id="UP000595894">
    <property type="component" value="Chromosome"/>
</dbReference>
<dbReference type="InterPro" id="IPR011109">
    <property type="entry name" value="DNA_bind_recombinase_dom"/>
</dbReference>